<reference evidence="1" key="2">
    <citation type="journal article" date="2015" name="Data Brief">
        <title>Shoot transcriptome of the giant reed, Arundo donax.</title>
        <authorList>
            <person name="Barrero R.A."/>
            <person name="Guerrero F.D."/>
            <person name="Moolhuijzen P."/>
            <person name="Goolsby J.A."/>
            <person name="Tidwell J."/>
            <person name="Bellgard S.E."/>
            <person name="Bellgard M.I."/>
        </authorList>
    </citation>
    <scope>NUCLEOTIDE SEQUENCE</scope>
    <source>
        <tissue evidence="1">Shoot tissue taken approximately 20 cm above the soil surface</tissue>
    </source>
</reference>
<protein>
    <submittedName>
        <fullName evidence="1">Uncharacterized protein</fullName>
    </submittedName>
</protein>
<dbReference type="AlphaFoldDB" id="A0A0A9FNY6"/>
<sequence>MNKRGSLIRSWRRGLVFRAAALVKLDPGAIQVKERSDFSGVLLLHCCLLPDPCCCTEKGGIFARQLLKSAQNLGFLSCSWEPLPSKLLKRSIF</sequence>
<proteinExistence type="predicted"/>
<dbReference type="EMBL" id="GBRH01185890">
    <property type="protein sequence ID" value="JAE12006.1"/>
    <property type="molecule type" value="Transcribed_RNA"/>
</dbReference>
<organism evidence="1">
    <name type="scientific">Arundo donax</name>
    <name type="common">Giant reed</name>
    <name type="synonym">Donax arundinaceus</name>
    <dbReference type="NCBI Taxonomy" id="35708"/>
    <lineage>
        <taxon>Eukaryota</taxon>
        <taxon>Viridiplantae</taxon>
        <taxon>Streptophyta</taxon>
        <taxon>Embryophyta</taxon>
        <taxon>Tracheophyta</taxon>
        <taxon>Spermatophyta</taxon>
        <taxon>Magnoliopsida</taxon>
        <taxon>Liliopsida</taxon>
        <taxon>Poales</taxon>
        <taxon>Poaceae</taxon>
        <taxon>PACMAD clade</taxon>
        <taxon>Arundinoideae</taxon>
        <taxon>Arundineae</taxon>
        <taxon>Arundo</taxon>
    </lineage>
</organism>
<name>A0A0A9FNY6_ARUDO</name>
<accession>A0A0A9FNY6</accession>
<evidence type="ECO:0000313" key="1">
    <source>
        <dbReference type="EMBL" id="JAE12006.1"/>
    </source>
</evidence>
<reference evidence="1" key="1">
    <citation type="submission" date="2014-09" db="EMBL/GenBank/DDBJ databases">
        <authorList>
            <person name="Magalhaes I.L.F."/>
            <person name="Oliveira U."/>
            <person name="Santos F.R."/>
            <person name="Vidigal T.H.D.A."/>
            <person name="Brescovit A.D."/>
            <person name="Santos A.J."/>
        </authorList>
    </citation>
    <scope>NUCLEOTIDE SEQUENCE</scope>
    <source>
        <tissue evidence="1">Shoot tissue taken approximately 20 cm above the soil surface</tissue>
    </source>
</reference>